<dbReference type="PANTHER" id="PTHR33116">
    <property type="entry name" value="REVERSE TRANSCRIPTASE ZINC-BINDING DOMAIN-CONTAINING PROTEIN-RELATED-RELATED"/>
    <property type="match status" value="1"/>
</dbReference>
<dbReference type="InterPro" id="IPR044730">
    <property type="entry name" value="RNase_H-like_dom_plant"/>
</dbReference>
<dbReference type="Proteomes" id="UP001151760">
    <property type="component" value="Unassembled WGS sequence"/>
</dbReference>
<organism evidence="2 3">
    <name type="scientific">Tanacetum coccineum</name>
    <dbReference type="NCBI Taxonomy" id="301880"/>
    <lineage>
        <taxon>Eukaryota</taxon>
        <taxon>Viridiplantae</taxon>
        <taxon>Streptophyta</taxon>
        <taxon>Embryophyta</taxon>
        <taxon>Tracheophyta</taxon>
        <taxon>Spermatophyta</taxon>
        <taxon>Magnoliopsida</taxon>
        <taxon>eudicotyledons</taxon>
        <taxon>Gunneridae</taxon>
        <taxon>Pentapetalae</taxon>
        <taxon>asterids</taxon>
        <taxon>campanulids</taxon>
        <taxon>Asterales</taxon>
        <taxon>Asteraceae</taxon>
        <taxon>Asteroideae</taxon>
        <taxon>Anthemideae</taxon>
        <taxon>Anthemidinae</taxon>
        <taxon>Tanacetum</taxon>
    </lineage>
</organism>
<dbReference type="InterPro" id="IPR026960">
    <property type="entry name" value="RVT-Znf"/>
</dbReference>
<sequence>MEIHRATKQLGGLKAPGEDGFSGIFYQKYWHLVGDSVCKAVSYFFETGHMLPEINKTLVVLIPKVPHPESLSQFRPISLCNFIYRIISKILSNRLKPLIGKIISPQQSAFIPGRQIQDSMVVANEAFHYIRNKKKGIQNIMALKVDLNKAFDRVEWDFLLATLKKMGFGDVWCKWIRSCLTNYDLEFMVNGESMGVIKPQRGLRQGDPISPYLFIIVADVLSRQINRAMELGSLSGIKMARMCPVISHILFADDSLFFLKASEVECRNLLNIFDIYCRASGQNVNFEKSSAFFSPNTPITLQNSICDALKVKLMGPKDKYLGLPSVHGRKKGDFFGFLLEKVLQKLQGWKQNVLSQAGREVLIKSVIQAIPTYAMQCYLLPKGLLNKLMAYVRRFFWGGDSHERHIHWKSWEKLTDPKVDGGLGFRDLESFNTALLAKQGWRLLMNPGSFWGKVIKGLYFPRSNFLTAKRGSRPSWLWNSLLHGRDLLLHGVRWQVGNGQSISFWTQKWVPFNEDFFIQSPLGPFPNGSKVSDFIQNGAWNTRMLRRYVSVREAEMISGIPISQTGCQDKLVWHFDAKGQYTVKSGYKQALLLKRSHQVSLKADTSSKPPQQFWKTLWNIHTQPKIKLFAWKAITNSVATMDNLFKRNCSPCPKCPICNTCVETIEHLLFECEWTRPVWFGSSLSFRNHPSGTSVYHRFQKFVDICKSSEASRVLSIVATICWFIWRSRCAFVYDYADVSPEHTLASIDAQLHEFEKIMASNLSPKAVKIKCDATFKDSKAALAVVARDSTDSLIYVDGMPCSSMSPLHAEVLAVHYACQLAFRRGWSQAIIESDCQTAITLSSTKTIPPWNLGRRI</sequence>
<accession>A0ABQ5IC59</accession>
<dbReference type="GO" id="GO:0003964">
    <property type="term" value="F:RNA-directed DNA polymerase activity"/>
    <property type="evidence" value="ECO:0007669"/>
    <property type="project" value="UniProtKB-KW"/>
</dbReference>
<reference evidence="2" key="1">
    <citation type="journal article" date="2022" name="Int. J. Mol. Sci.">
        <title>Draft Genome of Tanacetum Coccineum: Genomic Comparison of Closely Related Tanacetum-Family Plants.</title>
        <authorList>
            <person name="Yamashiro T."/>
            <person name="Shiraishi A."/>
            <person name="Nakayama K."/>
            <person name="Satake H."/>
        </authorList>
    </citation>
    <scope>NUCLEOTIDE SEQUENCE</scope>
</reference>
<dbReference type="EMBL" id="BQNB010020594">
    <property type="protein sequence ID" value="GJT97600.1"/>
    <property type="molecule type" value="Genomic_DNA"/>
</dbReference>
<comment type="caution">
    <text evidence="2">The sequence shown here is derived from an EMBL/GenBank/DDBJ whole genome shotgun (WGS) entry which is preliminary data.</text>
</comment>
<protein>
    <submittedName>
        <fullName evidence="2">RNA-directed DNA polymerase</fullName>
    </submittedName>
</protein>
<dbReference type="PANTHER" id="PTHR33116:SF86">
    <property type="entry name" value="REVERSE TRANSCRIPTASE DOMAIN-CONTAINING PROTEIN"/>
    <property type="match status" value="1"/>
</dbReference>
<dbReference type="Pfam" id="PF00078">
    <property type="entry name" value="RVT_1"/>
    <property type="match status" value="1"/>
</dbReference>
<keyword evidence="3" id="KW-1185">Reference proteome</keyword>
<dbReference type="PROSITE" id="PS50878">
    <property type="entry name" value="RT_POL"/>
    <property type="match status" value="1"/>
</dbReference>
<dbReference type="Pfam" id="PF13456">
    <property type="entry name" value="RVT_3"/>
    <property type="match status" value="1"/>
</dbReference>
<dbReference type="CDD" id="cd06222">
    <property type="entry name" value="RNase_H_like"/>
    <property type="match status" value="1"/>
</dbReference>
<dbReference type="InterPro" id="IPR000477">
    <property type="entry name" value="RT_dom"/>
</dbReference>
<keyword evidence="2" id="KW-0808">Transferase</keyword>
<dbReference type="InterPro" id="IPR043502">
    <property type="entry name" value="DNA/RNA_pol_sf"/>
</dbReference>
<reference evidence="2" key="2">
    <citation type="submission" date="2022-01" db="EMBL/GenBank/DDBJ databases">
        <authorList>
            <person name="Yamashiro T."/>
            <person name="Shiraishi A."/>
            <person name="Satake H."/>
            <person name="Nakayama K."/>
        </authorList>
    </citation>
    <scope>NUCLEOTIDE SEQUENCE</scope>
</reference>
<proteinExistence type="predicted"/>
<dbReference type="CDD" id="cd01650">
    <property type="entry name" value="RT_nLTR_like"/>
    <property type="match status" value="1"/>
</dbReference>
<dbReference type="InterPro" id="IPR002156">
    <property type="entry name" value="RNaseH_domain"/>
</dbReference>
<evidence type="ECO:0000259" key="1">
    <source>
        <dbReference type="PROSITE" id="PS50878"/>
    </source>
</evidence>
<evidence type="ECO:0000313" key="3">
    <source>
        <dbReference type="Proteomes" id="UP001151760"/>
    </source>
</evidence>
<gene>
    <name evidence="2" type="ORF">Tco_1093118</name>
</gene>
<dbReference type="SUPFAM" id="SSF56672">
    <property type="entry name" value="DNA/RNA polymerases"/>
    <property type="match status" value="1"/>
</dbReference>
<keyword evidence="2" id="KW-0548">Nucleotidyltransferase</keyword>
<name>A0ABQ5IC59_9ASTR</name>
<keyword evidence="2" id="KW-0695">RNA-directed DNA polymerase</keyword>
<feature type="domain" description="Reverse transcriptase" evidence="1">
    <location>
        <begin position="43"/>
        <end position="339"/>
    </location>
</feature>
<evidence type="ECO:0000313" key="2">
    <source>
        <dbReference type="EMBL" id="GJT97600.1"/>
    </source>
</evidence>
<dbReference type="Pfam" id="PF13966">
    <property type="entry name" value="zf-RVT"/>
    <property type="match status" value="1"/>
</dbReference>